<dbReference type="OrthoDB" id="195807at2"/>
<keyword evidence="1" id="KW-0472">Membrane</keyword>
<keyword evidence="3" id="KW-1185">Reference proteome</keyword>
<proteinExistence type="predicted"/>
<keyword evidence="1" id="KW-0812">Transmembrane</keyword>
<organism evidence="2 3">
    <name type="scientific">Termitidicoccus mucosus</name>
    <dbReference type="NCBI Taxonomy" id="1184151"/>
    <lineage>
        <taxon>Bacteria</taxon>
        <taxon>Pseudomonadati</taxon>
        <taxon>Verrucomicrobiota</taxon>
        <taxon>Opitutia</taxon>
        <taxon>Opitutales</taxon>
        <taxon>Opitutaceae</taxon>
        <taxon>Termitidicoccus</taxon>
    </lineage>
</organism>
<dbReference type="Proteomes" id="UP000078486">
    <property type="component" value="Unassembled WGS sequence"/>
</dbReference>
<gene>
    <name evidence="2" type="ORF">AW736_11605</name>
</gene>
<evidence type="ECO:0000313" key="2">
    <source>
        <dbReference type="EMBL" id="OAM89946.1"/>
    </source>
</evidence>
<comment type="caution">
    <text evidence="2">The sequence shown here is derived from an EMBL/GenBank/DDBJ whole genome shotgun (WGS) entry which is preliminary data.</text>
</comment>
<keyword evidence="1" id="KW-1133">Transmembrane helix</keyword>
<feature type="transmembrane region" description="Helical" evidence="1">
    <location>
        <begin position="15"/>
        <end position="35"/>
    </location>
</feature>
<protein>
    <submittedName>
        <fullName evidence="2">Uncharacterized protein</fullName>
    </submittedName>
</protein>
<accession>A0A178ILE3</accession>
<dbReference type="EMBL" id="LRRQ01000076">
    <property type="protein sequence ID" value="OAM89946.1"/>
    <property type="molecule type" value="Genomic_DNA"/>
</dbReference>
<reference evidence="2 3" key="1">
    <citation type="submission" date="2016-01" db="EMBL/GenBank/DDBJ databases">
        <title>High potential of lignocellulose degradation of a new Verrucomicrobia species.</title>
        <authorList>
            <person name="Wang Y."/>
            <person name="Shi Y."/>
            <person name="Qiu Z."/>
            <person name="Liu S."/>
            <person name="Yang H."/>
        </authorList>
    </citation>
    <scope>NUCLEOTIDE SEQUENCE [LARGE SCALE GENOMIC DNA]</scope>
    <source>
        <strain evidence="2 3">TSB47</strain>
    </source>
</reference>
<name>A0A178ILE3_9BACT</name>
<evidence type="ECO:0000313" key="3">
    <source>
        <dbReference type="Proteomes" id="UP000078486"/>
    </source>
</evidence>
<dbReference type="RefSeq" id="WP_068770404.1">
    <property type="nucleotide sequence ID" value="NZ_CP109796.1"/>
</dbReference>
<evidence type="ECO:0000256" key="1">
    <source>
        <dbReference type="SAM" id="Phobius"/>
    </source>
</evidence>
<dbReference type="AlphaFoldDB" id="A0A178ILE3"/>
<sequence>MSDQIKKIKYHSSPLWVAVAVVAALLTVGAAYYYFDARKANRQRKAQLTTLNQSLRKMVDGLAPNYSSQKAQVTRDNAAKIKSEMMNGTEMDMFVSSLRPTWTVQSRSEESNAEYIHRRYQIARGTAPVSAWSEIQALLERLGKTPSLAVNSIDIRTVGDSRKREFSRVTIAFSIYIRKPPGAETPGI</sequence>
<dbReference type="STRING" id="1184151.AW736_11605"/>